<organism evidence="1 2">
    <name type="scientific">Melia azedarach</name>
    <name type="common">Chinaberry tree</name>
    <dbReference type="NCBI Taxonomy" id="155640"/>
    <lineage>
        <taxon>Eukaryota</taxon>
        <taxon>Viridiplantae</taxon>
        <taxon>Streptophyta</taxon>
        <taxon>Embryophyta</taxon>
        <taxon>Tracheophyta</taxon>
        <taxon>Spermatophyta</taxon>
        <taxon>Magnoliopsida</taxon>
        <taxon>eudicotyledons</taxon>
        <taxon>Gunneridae</taxon>
        <taxon>Pentapetalae</taxon>
        <taxon>rosids</taxon>
        <taxon>malvids</taxon>
        <taxon>Sapindales</taxon>
        <taxon>Meliaceae</taxon>
        <taxon>Melia</taxon>
    </lineage>
</organism>
<evidence type="ECO:0000313" key="1">
    <source>
        <dbReference type="EMBL" id="KAJ4716945.1"/>
    </source>
</evidence>
<evidence type="ECO:0000313" key="2">
    <source>
        <dbReference type="Proteomes" id="UP001164539"/>
    </source>
</evidence>
<protein>
    <submittedName>
        <fullName evidence="1">WAT1-related protein</fullName>
    </submittedName>
</protein>
<dbReference type="EMBL" id="CM051399">
    <property type="protein sequence ID" value="KAJ4716945.1"/>
    <property type="molecule type" value="Genomic_DNA"/>
</dbReference>
<proteinExistence type="predicted"/>
<keyword evidence="2" id="KW-1185">Reference proteome</keyword>
<gene>
    <name evidence="1" type="ORF">OWV82_011892</name>
</gene>
<accession>A0ACC1Y0C3</accession>
<dbReference type="Proteomes" id="UP001164539">
    <property type="component" value="Chromosome 6"/>
</dbReference>
<comment type="caution">
    <text evidence="1">The sequence shown here is derived from an EMBL/GenBank/DDBJ whole genome shotgun (WGS) entry which is preliminary data.</text>
</comment>
<reference evidence="1 2" key="1">
    <citation type="journal article" date="2023" name="Science">
        <title>Complex scaffold remodeling in plant triterpene biosynthesis.</title>
        <authorList>
            <person name="De La Pena R."/>
            <person name="Hodgson H."/>
            <person name="Liu J.C."/>
            <person name="Stephenson M.J."/>
            <person name="Martin A.C."/>
            <person name="Owen C."/>
            <person name="Harkess A."/>
            <person name="Leebens-Mack J."/>
            <person name="Jimenez L.E."/>
            <person name="Osbourn A."/>
            <person name="Sattely E.S."/>
        </authorList>
    </citation>
    <scope>NUCLEOTIDE SEQUENCE [LARGE SCALE GENOMIC DNA]</scope>
    <source>
        <strain evidence="2">cv. JPN11</strain>
        <tissue evidence="1">Leaf</tissue>
    </source>
</reference>
<sequence>METMKRTPWGQICNLTHNLKPALMMVVVQIAFGGVNILYKLAANDGMSLRVIIAYRFIFATAFMLPVALFFERESIRKVNLKILFLAFLSGLFGGSLCHNLFLDSLVLTSATFVCAMFNLIPAVTFILAISFGLEKLGIKTKEGKAKLLGTLIGIGGAMLLTFYKGEEIQIWSTHVDLLDHHHDQKSLHSDSDSVKHLLGSLLAVGSCFSFSLWLIVQDKMSKEYPYEYSSTALMCVMGAIQSVVFAFCVEKDWSQWKLGWNIRLLTAAYSGILASGLMVTLVFWCVRTRGPLFASVFSPLMLVVVAILSSLMLEEKLHLGSVIGATLIVCGLYAVLWGKGKEMKKRTQLVPAKTSVEESESIEIAITSTIDHHEVITPKKITQEKEEKEEINMVEVKE</sequence>
<name>A0ACC1Y0C3_MELAZ</name>